<gene>
    <name evidence="1" type="ORF">LCGC14_1446670</name>
</gene>
<dbReference type="EMBL" id="LAZR01009919">
    <property type="protein sequence ID" value="KKM69848.1"/>
    <property type="molecule type" value="Genomic_DNA"/>
</dbReference>
<dbReference type="AlphaFoldDB" id="A0A0F9JJS9"/>
<organism evidence="1">
    <name type="scientific">marine sediment metagenome</name>
    <dbReference type="NCBI Taxonomy" id="412755"/>
    <lineage>
        <taxon>unclassified sequences</taxon>
        <taxon>metagenomes</taxon>
        <taxon>ecological metagenomes</taxon>
    </lineage>
</organism>
<evidence type="ECO:0000313" key="1">
    <source>
        <dbReference type="EMBL" id="KKM69848.1"/>
    </source>
</evidence>
<name>A0A0F9JJS9_9ZZZZ</name>
<reference evidence="1" key="1">
    <citation type="journal article" date="2015" name="Nature">
        <title>Complex archaea that bridge the gap between prokaryotes and eukaryotes.</title>
        <authorList>
            <person name="Spang A."/>
            <person name="Saw J.H."/>
            <person name="Jorgensen S.L."/>
            <person name="Zaremba-Niedzwiedzka K."/>
            <person name="Martijn J."/>
            <person name="Lind A.E."/>
            <person name="van Eijk R."/>
            <person name="Schleper C."/>
            <person name="Guy L."/>
            <person name="Ettema T.J."/>
        </authorList>
    </citation>
    <scope>NUCLEOTIDE SEQUENCE</scope>
</reference>
<proteinExistence type="predicted"/>
<comment type="caution">
    <text evidence="1">The sequence shown here is derived from an EMBL/GenBank/DDBJ whole genome shotgun (WGS) entry which is preliminary data.</text>
</comment>
<protein>
    <submittedName>
        <fullName evidence="1">Uncharacterized protein</fullName>
    </submittedName>
</protein>
<accession>A0A0F9JJS9</accession>
<sequence>MTHVVPDRLLRLDVRCPKCRSYPRLRIPASQWERYRDDPPDMVIQYYECHVKRQGERCNERYPITAGAFHRAA</sequence>